<dbReference type="GO" id="GO:0005737">
    <property type="term" value="C:cytoplasm"/>
    <property type="evidence" value="ECO:0007669"/>
    <property type="project" value="UniProtKB-SubCell"/>
</dbReference>
<dbReference type="Gene3D" id="3.90.660.20">
    <property type="entry name" value="Protoporphyrinogen oxidase, mitochondrial, domain 2"/>
    <property type="match status" value="1"/>
</dbReference>
<evidence type="ECO:0000256" key="9">
    <source>
        <dbReference type="ARBA" id="ARBA00023002"/>
    </source>
</evidence>
<dbReference type="NCBIfam" id="NF008845">
    <property type="entry name" value="PRK11883.1-5"/>
    <property type="match status" value="1"/>
</dbReference>
<evidence type="ECO:0000256" key="8">
    <source>
        <dbReference type="ARBA" id="ARBA00022827"/>
    </source>
</evidence>
<dbReference type="EMBL" id="FOJQ01000015">
    <property type="protein sequence ID" value="SFA47195.1"/>
    <property type="molecule type" value="Genomic_DNA"/>
</dbReference>
<dbReference type="InterPro" id="IPR036188">
    <property type="entry name" value="FAD/NAD-bd_sf"/>
</dbReference>
<dbReference type="Gene3D" id="1.10.3110.10">
    <property type="entry name" value="protoporphyrinogen ix oxidase, domain 3"/>
    <property type="match status" value="1"/>
</dbReference>
<comment type="catalytic activity">
    <reaction evidence="1">
        <text>coproporphyrinogen III + 3 O2 = coproporphyrin III + 3 H2O2</text>
        <dbReference type="Rhea" id="RHEA:43436"/>
        <dbReference type="ChEBI" id="CHEBI:15379"/>
        <dbReference type="ChEBI" id="CHEBI:16240"/>
        <dbReference type="ChEBI" id="CHEBI:57309"/>
        <dbReference type="ChEBI" id="CHEBI:131725"/>
        <dbReference type="EC" id="1.3.3.15"/>
    </reaction>
    <physiologicalReaction direction="left-to-right" evidence="1">
        <dbReference type="Rhea" id="RHEA:43437"/>
    </physiologicalReaction>
</comment>
<dbReference type="UniPathway" id="UPA00252"/>
<evidence type="ECO:0000256" key="10">
    <source>
        <dbReference type="ARBA" id="ARBA00023133"/>
    </source>
</evidence>
<comment type="cofactor">
    <cofactor evidence="2 11">
        <name>FAD</name>
        <dbReference type="ChEBI" id="CHEBI:57692"/>
    </cofactor>
</comment>
<comment type="subcellular location">
    <subcellularLocation>
        <location evidence="11">Cytoplasm</location>
    </subcellularLocation>
</comment>
<dbReference type="OrthoDB" id="9805195at2"/>
<dbReference type="InterPro" id="IPR050464">
    <property type="entry name" value="Zeta_carotene_desat/Oxidored"/>
</dbReference>
<evidence type="ECO:0000256" key="6">
    <source>
        <dbReference type="ARBA" id="ARBA00019046"/>
    </source>
</evidence>
<accession>A0A1I0T5X0</accession>
<dbReference type="AlphaFoldDB" id="A0A1I0T5X0"/>
<keyword evidence="11" id="KW-0963">Cytoplasm</keyword>
<keyword evidence="7 11" id="KW-0285">Flavoprotein</keyword>
<reference evidence="14" key="1">
    <citation type="submission" date="2016-10" db="EMBL/GenBank/DDBJ databases">
        <authorList>
            <person name="Varghese N."/>
            <person name="Submissions S."/>
        </authorList>
    </citation>
    <scope>NUCLEOTIDE SEQUENCE [LARGE SCALE GENOMIC DNA]</scope>
    <source>
        <strain evidence="14">K1</strain>
    </source>
</reference>
<organism evidence="13 14">
    <name type="scientific">Anoxybacillus pushchinoensis</name>
    <dbReference type="NCBI Taxonomy" id="150248"/>
    <lineage>
        <taxon>Bacteria</taxon>
        <taxon>Bacillati</taxon>
        <taxon>Bacillota</taxon>
        <taxon>Bacilli</taxon>
        <taxon>Bacillales</taxon>
        <taxon>Anoxybacillaceae</taxon>
        <taxon>Anoxybacillus</taxon>
    </lineage>
</organism>
<sequence>MKKKVVIIGGGMTGLTAAYYLQKEARENKWPISCELIEASHRLGGKVQTVYRDGFIIERGPDSFLARKMSASRLIHEVGLDQELVHNTAGQSYILVNRTLHPIPSGAVMGIPTKLAPFVVTRLFSPFGKLRAAADFILPPLKAEGDVSLGHFFRRRLGNEVVDRLIEPLLSGIYAGDIDKLSLMATFPQYFHLEQKHGSLVLGMKRSMPKQKTKQKSEKGIFQTLKTGLSSLVDAVEQKLEKGTVYKGVRVERIEKVNGQYVLTLSNGEVKEADSVIIAIPHKSLTSLFPNESMFAAFETMPSTSVATVALAFPKEAIAKDTNGTGFVVSRDSDYTITACTWTHKKWPHTTPEGYVLLRCYVGRPGDEAIVDQTDDDIVQVVMDDLNKVMNITMSPIFSVVTRWKQSMPQYIVGHRERMEQVKNDMQQHLPGVFLAGSSYEGLGLPDCIDQGEEAVKKVLHYLSYTKEKVSSL</sequence>
<dbReference type="NCBIfam" id="TIGR00562">
    <property type="entry name" value="proto_IX_ox"/>
    <property type="match status" value="1"/>
</dbReference>
<dbReference type="InterPro" id="IPR004572">
    <property type="entry name" value="Protoporphyrinogen_oxidase"/>
</dbReference>
<keyword evidence="10 11" id="KW-0350">Heme biosynthesis</keyword>
<dbReference type="Proteomes" id="UP000198979">
    <property type="component" value="Unassembled WGS sequence"/>
</dbReference>
<evidence type="ECO:0000259" key="12">
    <source>
        <dbReference type="Pfam" id="PF01593"/>
    </source>
</evidence>
<dbReference type="Gene3D" id="3.50.50.60">
    <property type="entry name" value="FAD/NAD(P)-binding domain"/>
    <property type="match status" value="1"/>
</dbReference>
<dbReference type="GO" id="GO:0006783">
    <property type="term" value="P:heme biosynthetic process"/>
    <property type="evidence" value="ECO:0007669"/>
    <property type="project" value="UniProtKB-UniRule"/>
</dbReference>
<dbReference type="InterPro" id="IPR002937">
    <property type="entry name" value="Amino_oxidase"/>
</dbReference>
<keyword evidence="9 11" id="KW-0560">Oxidoreductase</keyword>
<dbReference type="PANTHER" id="PTHR42923:SF3">
    <property type="entry name" value="PROTOPORPHYRINOGEN OXIDASE"/>
    <property type="match status" value="1"/>
</dbReference>
<keyword evidence="14" id="KW-1185">Reference proteome</keyword>
<proteinExistence type="inferred from homology"/>
<dbReference type="GO" id="GO:0004729">
    <property type="term" value="F:oxygen-dependent protoporphyrinogen oxidase activity"/>
    <property type="evidence" value="ECO:0007669"/>
    <property type="project" value="UniProtKB-UniRule"/>
</dbReference>
<dbReference type="SUPFAM" id="SSF54373">
    <property type="entry name" value="FAD-linked reductases, C-terminal domain"/>
    <property type="match status" value="1"/>
</dbReference>
<dbReference type="RefSeq" id="WP_091701960.1">
    <property type="nucleotide sequence ID" value="NZ_FOJQ01000015.1"/>
</dbReference>
<feature type="domain" description="Amine oxidase" evidence="12">
    <location>
        <begin position="12"/>
        <end position="460"/>
    </location>
</feature>
<evidence type="ECO:0000256" key="3">
    <source>
        <dbReference type="ARBA" id="ARBA00004744"/>
    </source>
</evidence>
<evidence type="ECO:0000256" key="4">
    <source>
        <dbReference type="ARBA" id="ARBA00008310"/>
    </source>
</evidence>
<evidence type="ECO:0000256" key="11">
    <source>
        <dbReference type="RuleBase" id="RU364052"/>
    </source>
</evidence>
<evidence type="ECO:0000256" key="5">
    <source>
        <dbReference type="ARBA" id="ARBA00012402"/>
    </source>
</evidence>
<dbReference type="Pfam" id="PF01593">
    <property type="entry name" value="Amino_oxidase"/>
    <property type="match status" value="1"/>
</dbReference>
<evidence type="ECO:0000313" key="14">
    <source>
        <dbReference type="Proteomes" id="UP000198979"/>
    </source>
</evidence>
<name>A0A1I0T5X0_9BACL</name>
<dbReference type="PANTHER" id="PTHR42923">
    <property type="entry name" value="PROTOPORPHYRINOGEN OXIDASE"/>
    <property type="match status" value="1"/>
</dbReference>
<evidence type="ECO:0000313" key="13">
    <source>
        <dbReference type="EMBL" id="SFA47195.1"/>
    </source>
</evidence>
<dbReference type="SUPFAM" id="SSF51905">
    <property type="entry name" value="FAD/NAD(P)-binding domain"/>
    <property type="match status" value="1"/>
</dbReference>
<dbReference type="STRING" id="150248.SAMN05216169_101511"/>
<keyword evidence="8 11" id="KW-0274">FAD</keyword>
<comment type="similarity">
    <text evidence="4 11">Belongs to the protoporphyrinogen/coproporphyrinogen oxidase family. Coproporphyrinogen III oxidase subfamily.</text>
</comment>
<evidence type="ECO:0000256" key="1">
    <source>
        <dbReference type="ARBA" id="ARBA00001755"/>
    </source>
</evidence>
<comment type="pathway">
    <text evidence="3 11">Porphyrin-containing compound metabolism; protoheme biosynthesis.</text>
</comment>
<gene>
    <name evidence="13" type="ORF">SAMN05216169_101511</name>
</gene>
<dbReference type="EC" id="1.3.3.15" evidence="5 11"/>
<evidence type="ECO:0000256" key="7">
    <source>
        <dbReference type="ARBA" id="ARBA00022630"/>
    </source>
</evidence>
<evidence type="ECO:0000256" key="2">
    <source>
        <dbReference type="ARBA" id="ARBA00001974"/>
    </source>
</evidence>
<comment type="function">
    <text evidence="11">Involved in coproporphyrin-dependent heme b biosynthesis. Catalyzes the oxidation of coproporphyrinogen III to coproporphyrin III.</text>
</comment>
<protein>
    <recommendedName>
        <fullName evidence="6 11">Coproporphyrinogen III oxidase</fullName>
        <ecNumber evidence="5 11">1.3.3.15</ecNumber>
    </recommendedName>
</protein>